<comment type="similarity">
    <text evidence="4">Belongs to the PPR family. P subfamily.</text>
</comment>
<dbReference type="AlphaFoldDB" id="A0AAD1TMM5"/>
<dbReference type="GO" id="GO:0001682">
    <property type="term" value="P:tRNA 5'-leader removal"/>
    <property type="evidence" value="ECO:0007669"/>
    <property type="project" value="TreeGrafter"/>
</dbReference>
<evidence type="ECO:0000256" key="8">
    <source>
        <dbReference type="ARBA" id="ARBA00022723"/>
    </source>
</evidence>
<dbReference type="GO" id="GO:0030678">
    <property type="term" value="C:mitochondrial ribonuclease P complex"/>
    <property type="evidence" value="ECO:0007669"/>
    <property type="project" value="TreeGrafter"/>
</dbReference>
<evidence type="ECO:0000256" key="7">
    <source>
        <dbReference type="ARBA" id="ARBA00022722"/>
    </source>
</evidence>
<evidence type="ECO:0000256" key="10">
    <source>
        <dbReference type="ARBA" id="ARBA00022833"/>
    </source>
</evidence>
<evidence type="ECO:0000256" key="6">
    <source>
        <dbReference type="ARBA" id="ARBA00022694"/>
    </source>
</evidence>
<evidence type="ECO:0000259" key="16">
    <source>
        <dbReference type="Pfam" id="PF16953"/>
    </source>
</evidence>
<dbReference type="InterPro" id="IPR031595">
    <property type="entry name" value="PRORP_C"/>
</dbReference>
<evidence type="ECO:0000256" key="2">
    <source>
        <dbReference type="ARBA" id="ARBA00001946"/>
    </source>
</evidence>
<dbReference type="EMBL" id="OW240924">
    <property type="protein sequence ID" value="CAH2328363.1"/>
    <property type="molecule type" value="Genomic_DNA"/>
</dbReference>
<evidence type="ECO:0000256" key="12">
    <source>
        <dbReference type="ARBA" id="ARBA00022946"/>
    </source>
</evidence>
<comment type="catalytic activity">
    <reaction evidence="1">
        <text>Endonucleolytic cleavage of RNA, removing 5'-extranucleotides from tRNA precursor.</text>
        <dbReference type="EC" id="3.1.26.5"/>
    </reaction>
</comment>
<evidence type="ECO:0000256" key="11">
    <source>
        <dbReference type="ARBA" id="ARBA00022842"/>
    </source>
</evidence>
<dbReference type="CDD" id="cd18718">
    <property type="entry name" value="PIN_PRORP"/>
    <property type="match status" value="1"/>
</dbReference>
<evidence type="ECO:0000256" key="4">
    <source>
        <dbReference type="ARBA" id="ARBA00007626"/>
    </source>
</evidence>
<comment type="subcellular location">
    <subcellularLocation>
        <location evidence="3">Mitochondrion</location>
    </subcellularLocation>
</comment>
<evidence type="ECO:0000256" key="13">
    <source>
        <dbReference type="ARBA" id="ARBA00023128"/>
    </source>
</evidence>
<dbReference type="Gene3D" id="3.40.50.11980">
    <property type="match status" value="1"/>
</dbReference>
<dbReference type="InterPro" id="IPR011990">
    <property type="entry name" value="TPR-like_helical_dom_sf"/>
</dbReference>
<keyword evidence="13" id="KW-0496">Mitochondrion</keyword>
<sequence>MQSIQSFCRTLHSQVFLRKSLMCQSTVLFLGYKNPAAGYKSAQSINTSSRANSYVDKDRPLPKYSKVSKNKGKGKGPMMNSFTVFSAGASKKRADMQYKPETLDDQESTPRSAKFSIPSSPLPIKEWSSLKSEFIGVKGFEEYMMAKCISNNSDIDIAKSLLNFAAKEEHGISYELLLKYLALCVKKNEISEVCDVYDIMRIKFKSFETGACSLFIKAFSQTDRWRESVSMLETIRKTVCPSSGNYRDCIKGAASHGEEMLALTLYREMLQSELIPSDDTIQALFDAGRIIQNKTYDNELISILNYFRDNQIYPGEPLMESIKSWFESLPNESWRGSLGSISRSGHCQVCQEQMESIYMKPEEYGALKDIFLNSVIKGTDTFRKTTPQELQDFQHFVHSRPPYDIVVDGLNVAHMSTNGIRSQNLLDVVSSLASGGKRVLVLGRRHMLQHSRVWQRRHLEQLQQRADCFFLQNTSEDDPFLLYASLYSGNHCHFLTRDLLRDHKACLPDPQTRRLFFKWQRGHQLVIPFYTPGSKIILQPILRYDTILQNTDVSWHIPYDKTGVKRATFEVPETWLCLRKNH</sequence>
<evidence type="ECO:0000256" key="3">
    <source>
        <dbReference type="ARBA" id="ARBA00004173"/>
    </source>
</evidence>
<dbReference type="GO" id="GO:0097745">
    <property type="term" value="P:mitochondrial tRNA 5'-end processing"/>
    <property type="evidence" value="ECO:0007669"/>
    <property type="project" value="TreeGrafter"/>
</dbReference>
<keyword evidence="8" id="KW-0479">Metal-binding</keyword>
<name>A0AAD1TMM5_PELCU</name>
<evidence type="ECO:0000313" key="18">
    <source>
        <dbReference type="Proteomes" id="UP001295444"/>
    </source>
</evidence>
<keyword evidence="10" id="KW-0862">Zinc</keyword>
<dbReference type="Proteomes" id="UP001295444">
    <property type="component" value="Chromosome 13"/>
</dbReference>
<evidence type="ECO:0000256" key="15">
    <source>
        <dbReference type="ARBA" id="ARBA00044559"/>
    </source>
</evidence>
<reference evidence="17" key="1">
    <citation type="submission" date="2022-03" db="EMBL/GenBank/DDBJ databases">
        <authorList>
            <person name="Alioto T."/>
            <person name="Alioto T."/>
            <person name="Gomez Garrido J."/>
        </authorList>
    </citation>
    <scope>NUCLEOTIDE SEQUENCE</scope>
</reference>
<dbReference type="EC" id="3.1.26.5" evidence="5"/>
<comment type="cofactor">
    <cofactor evidence="2">
        <name>Mg(2+)</name>
        <dbReference type="ChEBI" id="CHEBI:18420"/>
    </cofactor>
</comment>
<evidence type="ECO:0000256" key="9">
    <source>
        <dbReference type="ARBA" id="ARBA00022801"/>
    </source>
</evidence>
<dbReference type="PANTHER" id="PTHR13547:SF1">
    <property type="entry name" value="MITOCHONDRIAL RIBONUCLEASE P CATALYTIC SUBUNIT"/>
    <property type="match status" value="1"/>
</dbReference>
<keyword evidence="12" id="KW-0809">Transit peptide</keyword>
<dbReference type="GO" id="GO:0004526">
    <property type="term" value="F:ribonuclease P activity"/>
    <property type="evidence" value="ECO:0007669"/>
    <property type="project" value="UniProtKB-EC"/>
</dbReference>
<dbReference type="FunFam" id="1.25.40.10:FF:001403">
    <property type="entry name" value="Mitochondrial ribonuclease P protein 3-like Protein"/>
    <property type="match status" value="1"/>
</dbReference>
<keyword evidence="18" id="KW-1185">Reference proteome</keyword>
<keyword evidence="9" id="KW-0378">Hydrolase</keyword>
<evidence type="ECO:0000256" key="5">
    <source>
        <dbReference type="ARBA" id="ARBA00012179"/>
    </source>
</evidence>
<keyword evidence="11" id="KW-0460">Magnesium</keyword>
<dbReference type="InterPro" id="IPR033495">
    <property type="entry name" value="MRPP3_PIN_dom"/>
</dbReference>
<organism evidence="17 18">
    <name type="scientific">Pelobates cultripes</name>
    <name type="common">Western spadefoot toad</name>
    <dbReference type="NCBI Taxonomy" id="61616"/>
    <lineage>
        <taxon>Eukaryota</taxon>
        <taxon>Metazoa</taxon>
        <taxon>Chordata</taxon>
        <taxon>Craniata</taxon>
        <taxon>Vertebrata</taxon>
        <taxon>Euteleostomi</taxon>
        <taxon>Amphibia</taxon>
        <taxon>Batrachia</taxon>
        <taxon>Anura</taxon>
        <taxon>Pelobatoidea</taxon>
        <taxon>Pelobatidae</taxon>
        <taxon>Pelobates</taxon>
    </lineage>
</organism>
<gene>
    <name evidence="17" type="ORF">PECUL_23A035052</name>
</gene>
<evidence type="ECO:0000313" key="17">
    <source>
        <dbReference type="EMBL" id="CAH2328363.1"/>
    </source>
</evidence>
<proteinExistence type="inferred from homology"/>
<dbReference type="Pfam" id="PF16953">
    <property type="entry name" value="PRORP"/>
    <property type="match status" value="1"/>
</dbReference>
<keyword evidence="6" id="KW-0819">tRNA processing</keyword>
<dbReference type="Gene3D" id="1.25.40.10">
    <property type="entry name" value="Tetratricopeptide repeat domain"/>
    <property type="match status" value="1"/>
</dbReference>
<evidence type="ECO:0000256" key="1">
    <source>
        <dbReference type="ARBA" id="ARBA00000928"/>
    </source>
</evidence>
<keyword evidence="7" id="KW-0540">Nuclease</keyword>
<feature type="domain" description="PRORP" evidence="16">
    <location>
        <begin position="341"/>
        <end position="577"/>
    </location>
</feature>
<accession>A0AAD1TMM5</accession>
<dbReference type="GO" id="GO:0046872">
    <property type="term" value="F:metal ion binding"/>
    <property type="evidence" value="ECO:0007669"/>
    <property type="project" value="UniProtKB-KW"/>
</dbReference>
<protein>
    <recommendedName>
        <fullName evidence="14">Mitochondrial ribonuclease P catalytic subunit</fullName>
        <ecNumber evidence="5">3.1.26.5</ecNumber>
    </recommendedName>
    <alternativeName>
        <fullName evidence="15">Mitochondrial ribonuclease P protein 3</fullName>
    </alternativeName>
</protein>
<dbReference type="PANTHER" id="PTHR13547">
    <property type="match status" value="1"/>
</dbReference>
<evidence type="ECO:0000256" key="14">
    <source>
        <dbReference type="ARBA" id="ARBA00044536"/>
    </source>
</evidence>